<dbReference type="KEGG" id="gsh:117367851"/>
<evidence type="ECO:0000256" key="2">
    <source>
        <dbReference type="ARBA" id="ARBA00006871"/>
    </source>
</evidence>
<keyword evidence="6" id="KW-0372">Hormone</keyword>
<dbReference type="OrthoDB" id="8721537at2759"/>
<dbReference type="GO" id="GO:0007218">
    <property type="term" value="P:neuropeptide signaling pathway"/>
    <property type="evidence" value="ECO:0007669"/>
    <property type="project" value="UniProtKB-KW"/>
</dbReference>
<protein>
    <recommendedName>
        <fullName evidence="3">Galanin peptides</fullName>
    </recommendedName>
</protein>
<dbReference type="GO" id="GO:0030141">
    <property type="term" value="C:secretory granule"/>
    <property type="evidence" value="ECO:0007669"/>
    <property type="project" value="TreeGrafter"/>
</dbReference>
<evidence type="ECO:0000259" key="9">
    <source>
        <dbReference type="PROSITE" id="PS00861"/>
    </source>
</evidence>
<evidence type="ECO:0000256" key="6">
    <source>
        <dbReference type="ARBA" id="ARBA00022702"/>
    </source>
</evidence>
<dbReference type="Pfam" id="PF06540">
    <property type="entry name" value="GMAP"/>
    <property type="match status" value="1"/>
</dbReference>
<dbReference type="PANTHER" id="PTHR16839">
    <property type="entry name" value="GALANIN"/>
    <property type="match status" value="1"/>
</dbReference>
<evidence type="ECO:0000256" key="5">
    <source>
        <dbReference type="ARBA" id="ARBA00022685"/>
    </source>
</evidence>
<accession>A0A6P8SEK1</accession>
<dbReference type="Proteomes" id="UP000515159">
    <property type="component" value="Chromosome 10"/>
</dbReference>
<dbReference type="GO" id="GO:0031763">
    <property type="term" value="F:galanin receptor binding"/>
    <property type="evidence" value="ECO:0007669"/>
    <property type="project" value="TreeGrafter"/>
</dbReference>
<dbReference type="InterPro" id="IPR008175">
    <property type="entry name" value="Galanin_pre"/>
</dbReference>
<dbReference type="PROSITE" id="PS00861">
    <property type="entry name" value="GALANIN"/>
    <property type="match status" value="1"/>
</dbReference>
<keyword evidence="5" id="KW-0165">Cleavage on pair of basic residues</keyword>
<dbReference type="GO" id="GO:0005615">
    <property type="term" value="C:extracellular space"/>
    <property type="evidence" value="ECO:0007669"/>
    <property type="project" value="TreeGrafter"/>
</dbReference>
<dbReference type="InParanoid" id="A0A6P8SEK1"/>
<reference evidence="11" key="1">
    <citation type="submission" date="2025-08" db="UniProtKB">
        <authorList>
            <consortium name="RefSeq"/>
        </authorList>
    </citation>
    <scope>IDENTIFICATION</scope>
</reference>
<feature type="domain" description="Galanin" evidence="9">
    <location>
        <begin position="53"/>
        <end position="65"/>
    </location>
</feature>
<evidence type="ECO:0000256" key="3">
    <source>
        <dbReference type="ARBA" id="ARBA00019079"/>
    </source>
</evidence>
<dbReference type="GeneID" id="117367851"/>
<comment type="subcellular location">
    <subcellularLocation>
        <location evidence="1">Secreted</location>
    </subcellularLocation>
</comment>
<dbReference type="PANTHER" id="PTHR16839:SF1">
    <property type="entry name" value="GALANIN PEPTIDES"/>
    <property type="match status" value="1"/>
</dbReference>
<keyword evidence="7" id="KW-0732">Signal</keyword>
<dbReference type="SMART" id="SM00071">
    <property type="entry name" value="Galanin"/>
    <property type="match status" value="1"/>
</dbReference>
<evidence type="ECO:0000256" key="7">
    <source>
        <dbReference type="ARBA" id="ARBA00022729"/>
    </source>
</evidence>
<dbReference type="GO" id="GO:0005184">
    <property type="term" value="F:neuropeptide hormone activity"/>
    <property type="evidence" value="ECO:0007669"/>
    <property type="project" value="TreeGrafter"/>
</dbReference>
<sequence>MSLTPKPGHDSGLSLGHFLQMMPSRSILCVSLLLCGFVPECCGLTLMPKDKRGWTLNSAGYLLGPHAHRTLTDKGGLAGKRETGEEFYKPAGDLYANQLQSVDENSLQTVLDFLSYLRLRDLGTLDHFALPISSEDSISQ</sequence>
<dbReference type="InterPro" id="IPR008174">
    <property type="entry name" value="Galanin"/>
</dbReference>
<comment type="similarity">
    <text evidence="2">Belongs to the galanin family.</text>
</comment>
<evidence type="ECO:0000256" key="8">
    <source>
        <dbReference type="ARBA" id="ARBA00023320"/>
    </source>
</evidence>
<keyword evidence="8" id="KW-0527">Neuropeptide</keyword>
<evidence type="ECO:0000313" key="10">
    <source>
        <dbReference type="Proteomes" id="UP000515159"/>
    </source>
</evidence>
<dbReference type="InterPro" id="IPR013068">
    <property type="entry name" value="GMAP"/>
</dbReference>
<dbReference type="RefSeq" id="XP_033816769.1">
    <property type="nucleotide sequence ID" value="XM_033960878.1"/>
</dbReference>
<keyword evidence="4" id="KW-0964">Secreted</keyword>
<keyword evidence="10" id="KW-1185">Reference proteome</keyword>
<evidence type="ECO:0000313" key="11">
    <source>
        <dbReference type="RefSeq" id="XP_033816769.1"/>
    </source>
</evidence>
<organism evidence="10 11">
    <name type="scientific">Geotrypetes seraphini</name>
    <name type="common">Gaboon caecilian</name>
    <name type="synonym">Caecilia seraphini</name>
    <dbReference type="NCBI Taxonomy" id="260995"/>
    <lineage>
        <taxon>Eukaryota</taxon>
        <taxon>Metazoa</taxon>
        <taxon>Chordata</taxon>
        <taxon>Craniata</taxon>
        <taxon>Vertebrata</taxon>
        <taxon>Euteleostomi</taxon>
        <taxon>Amphibia</taxon>
        <taxon>Gymnophiona</taxon>
        <taxon>Geotrypetes</taxon>
    </lineage>
</organism>
<gene>
    <name evidence="11" type="primary">LOC117367851</name>
</gene>
<dbReference type="AlphaFoldDB" id="A0A6P8SEK1"/>
<evidence type="ECO:0000256" key="4">
    <source>
        <dbReference type="ARBA" id="ARBA00022525"/>
    </source>
</evidence>
<dbReference type="Pfam" id="PF01296">
    <property type="entry name" value="Galanin"/>
    <property type="match status" value="1"/>
</dbReference>
<evidence type="ECO:0000256" key="1">
    <source>
        <dbReference type="ARBA" id="ARBA00004613"/>
    </source>
</evidence>
<proteinExistence type="inferred from homology"/>
<name>A0A6P8SEK1_GEOSA</name>